<organism evidence="1">
    <name type="scientific">marine metagenome</name>
    <dbReference type="NCBI Taxonomy" id="408172"/>
    <lineage>
        <taxon>unclassified sequences</taxon>
        <taxon>metagenomes</taxon>
        <taxon>ecological metagenomes</taxon>
    </lineage>
</organism>
<reference evidence="1" key="1">
    <citation type="submission" date="2018-05" db="EMBL/GenBank/DDBJ databases">
        <authorList>
            <person name="Lanie J.A."/>
            <person name="Ng W.-L."/>
            <person name="Kazmierczak K.M."/>
            <person name="Andrzejewski T.M."/>
            <person name="Davidsen T.M."/>
            <person name="Wayne K.J."/>
            <person name="Tettelin H."/>
            <person name="Glass J.I."/>
            <person name="Rusch D."/>
            <person name="Podicherti R."/>
            <person name="Tsui H.-C.T."/>
            <person name="Winkler M.E."/>
        </authorList>
    </citation>
    <scope>NUCLEOTIDE SEQUENCE</scope>
</reference>
<gene>
    <name evidence="1" type="ORF">METZ01_LOCUS456817</name>
</gene>
<proteinExistence type="predicted"/>
<protein>
    <submittedName>
        <fullName evidence="1">Uncharacterized protein</fullName>
    </submittedName>
</protein>
<name>A0A383A8N0_9ZZZZ</name>
<dbReference type="EMBL" id="UINC01190017">
    <property type="protein sequence ID" value="SVE03963.1"/>
    <property type="molecule type" value="Genomic_DNA"/>
</dbReference>
<accession>A0A383A8N0</accession>
<dbReference type="AlphaFoldDB" id="A0A383A8N0"/>
<feature type="non-terminal residue" evidence="1">
    <location>
        <position position="63"/>
    </location>
</feature>
<sequence length="63" mass="7035">MIQNPQDEDKAKKAEAYKGFRAEAEAAELTRKGKRAALSANADKINNISTVKVSDFDMPFWSM</sequence>
<evidence type="ECO:0000313" key="1">
    <source>
        <dbReference type="EMBL" id="SVE03963.1"/>
    </source>
</evidence>